<keyword evidence="5" id="KW-0460">Magnesium</keyword>
<dbReference type="Pfam" id="PF03030">
    <property type="entry name" value="H_PPase"/>
    <property type="match status" value="1"/>
</dbReference>
<gene>
    <name evidence="11" type="ORF">H0E87_014365</name>
</gene>
<dbReference type="AlphaFoldDB" id="A0A8T2YCX4"/>
<evidence type="ECO:0000313" key="12">
    <source>
        <dbReference type="Proteomes" id="UP000807159"/>
    </source>
</evidence>
<keyword evidence="3" id="KW-0813">Transport</keyword>
<keyword evidence="6" id="KW-1278">Translocase</keyword>
<protein>
    <recommendedName>
        <fullName evidence="2">H(+)-exporting diphosphatase</fullName>
        <ecNumber evidence="2">7.1.3.1</ecNumber>
    </recommendedName>
</protein>
<dbReference type="GO" id="GO:0016020">
    <property type="term" value="C:membrane"/>
    <property type="evidence" value="ECO:0007669"/>
    <property type="project" value="InterPro"/>
</dbReference>
<name>A0A8T2YCX4_POPDE</name>
<comment type="caution">
    <text evidence="11">The sequence shown here is derived from an EMBL/GenBank/DDBJ whole genome shotgun (WGS) entry which is preliminary data.</text>
</comment>
<evidence type="ECO:0000256" key="10">
    <source>
        <dbReference type="SAM" id="Phobius"/>
    </source>
</evidence>
<dbReference type="GO" id="GO:0009678">
    <property type="term" value="F:diphosphate hydrolysis-driven proton transmembrane transporter activity"/>
    <property type="evidence" value="ECO:0007669"/>
    <property type="project" value="UniProtKB-EC"/>
</dbReference>
<evidence type="ECO:0000256" key="2">
    <source>
        <dbReference type="ARBA" id="ARBA00013242"/>
    </source>
</evidence>
<comment type="subcellular location">
    <subcellularLocation>
        <location evidence="1">Endomembrane system</location>
        <topology evidence="1">Multi-pass membrane protein</topology>
    </subcellularLocation>
</comment>
<dbReference type="PANTHER" id="PTHR31998">
    <property type="entry name" value="K(+)-INSENSITIVE PYROPHOSPHATE-ENERGIZED PROTON PUMP"/>
    <property type="match status" value="1"/>
</dbReference>
<dbReference type="Proteomes" id="UP000807159">
    <property type="component" value="Chromosome 7"/>
</dbReference>
<evidence type="ECO:0000313" key="11">
    <source>
        <dbReference type="EMBL" id="KAH8503018.1"/>
    </source>
</evidence>
<keyword evidence="8" id="KW-0406">Ion transport</keyword>
<keyword evidence="9 10" id="KW-0472">Membrane</keyword>
<organism evidence="11 12">
    <name type="scientific">Populus deltoides</name>
    <name type="common">Eastern poplar</name>
    <name type="synonym">Eastern cottonwood</name>
    <dbReference type="NCBI Taxonomy" id="3696"/>
    <lineage>
        <taxon>Eukaryota</taxon>
        <taxon>Viridiplantae</taxon>
        <taxon>Streptophyta</taxon>
        <taxon>Embryophyta</taxon>
        <taxon>Tracheophyta</taxon>
        <taxon>Spermatophyta</taxon>
        <taxon>Magnoliopsida</taxon>
        <taxon>eudicotyledons</taxon>
        <taxon>Gunneridae</taxon>
        <taxon>Pentapetalae</taxon>
        <taxon>rosids</taxon>
        <taxon>fabids</taxon>
        <taxon>Malpighiales</taxon>
        <taxon>Salicaceae</taxon>
        <taxon>Saliceae</taxon>
        <taxon>Populus</taxon>
    </lineage>
</organism>
<evidence type="ECO:0000256" key="8">
    <source>
        <dbReference type="ARBA" id="ARBA00023065"/>
    </source>
</evidence>
<evidence type="ECO:0000256" key="9">
    <source>
        <dbReference type="ARBA" id="ARBA00023136"/>
    </source>
</evidence>
<dbReference type="EC" id="7.1.3.1" evidence="2"/>
<evidence type="ECO:0000256" key="5">
    <source>
        <dbReference type="ARBA" id="ARBA00022842"/>
    </source>
</evidence>
<keyword evidence="12" id="KW-1185">Reference proteome</keyword>
<keyword evidence="4 10" id="KW-0812">Transmembrane</keyword>
<proteinExistence type="predicted"/>
<dbReference type="GO" id="GO:0004427">
    <property type="term" value="F:inorganic diphosphate phosphatase activity"/>
    <property type="evidence" value="ECO:0007669"/>
    <property type="project" value="InterPro"/>
</dbReference>
<dbReference type="GO" id="GO:0012505">
    <property type="term" value="C:endomembrane system"/>
    <property type="evidence" value="ECO:0007669"/>
    <property type="project" value="UniProtKB-SubCell"/>
</dbReference>
<evidence type="ECO:0000256" key="6">
    <source>
        <dbReference type="ARBA" id="ARBA00022967"/>
    </source>
</evidence>
<evidence type="ECO:0000256" key="3">
    <source>
        <dbReference type="ARBA" id="ARBA00022448"/>
    </source>
</evidence>
<dbReference type="EMBL" id="JACEGQ020000007">
    <property type="protein sequence ID" value="KAH8503018.1"/>
    <property type="molecule type" value="Genomic_DNA"/>
</dbReference>
<evidence type="ECO:0000256" key="1">
    <source>
        <dbReference type="ARBA" id="ARBA00004127"/>
    </source>
</evidence>
<accession>A0A8T2YCX4</accession>
<feature type="transmembrane region" description="Helical" evidence="10">
    <location>
        <begin position="124"/>
        <end position="146"/>
    </location>
</feature>
<dbReference type="InterPro" id="IPR004131">
    <property type="entry name" value="PPase-energised_H-pump"/>
</dbReference>
<reference evidence="11" key="1">
    <citation type="journal article" date="2021" name="J. Hered.">
        <title>Genome Assembly of Salicaceae Populus deltoides (Eastern Cottonwood) I-69 Based on Nanopore Sequencing and Hi-C Technologies.</title>
        <authorList>
            <person name="Bai S."/>
            <person name="Wu H."/>
            <person name="Zhang J."/>
            <person name="Pan Z."/>
            <person name="Zhao W."/>
            <person name="Li Z."/>
            <person name="Tong C."/>
        </authorList>
    </citation>
    <scope>NUCLEOTIDE SEQUENCE</scope>
    <source>
        <tissue evidence="11">Leaf</tissue>
    </source>
</reference>
<keyword evidence="7 10" id="KW-1133">Transmembrane helix</keyword>
<evidence type="ECO:0000256" key="4">
    <source>
        <dbReference type="ARBA" id="ARBA00022692"/>
    </source>
</evidence>
<sequence length="165" mass="17781">MGFLLAAKGLLLLYININVFKLYYGDDCEGLFEFITGYGRRGSSMALLGRVGEGIYTKAADVGTDLIGRDDPRNPVVIVDSEDDSVGDIVDMGSDLFGSYAESSCAALVVASISSFGINHELTLMVYPLIVNSVGIMVCLITILFATDLIETKVVKEFEPAPKNH</sequence>
<evidence type="ECO:0000256" key="7">
    <source>
        <dbReference type="ARBA" id="ARBA00022989"/>
    </source>
</evidence>